<feature type="signal peptide" evidence="1">
    <location>
        <begin position="1"/>
        <end position="23"/>
    </location>
</feature>
<comment type="caution">
    <text evidence="2">The sequence shown here is derived from an EMBL/GenBank/DDBJ whole genome shotgun (WGS) entry which is preliminary data.</text>
</comment>
<dbReference type="AlphaFoldDB" id="A0A934VWP9"/>
<dbReference type="Proteomes" id="UP000603141">
    <property type="component" value="Unassembled WGS sequence"/>
</dbReference>
<evidence type="ECO:0000313" key="3">
    <source>
        <dbReference type="Proteomes" id="UP000603141"/>
    </source>
</evidence>
<feature type="chain" id="PRO_5037024348" evidence="1">
    <location>
        <begin position="24"/>
        <end position="237"/>
    </location>
</feature>
<dbReference type="RefSeq" id="WP_200270175.1">
    <property type="nucleotide sequence ID" value="NZ_JAENIJ010000013.1"/>
</dbReference>
<dbReference type="EMBL" id="JAENIJ010000013">
    <property type="protein sequence ID" value="MBK1882739.1"/>
    <property type="molecule type" value="Genomic_DNA"/>
</dbReference>
<gene>
    <name evidence="2" type="ORF">JIN85_09955</name>
</gene>
<organism evidence="2 3">
    <name type="scientific">Luteolibacter pohnpeiensis</name>
    <dbReference type="NCBI Taxonomy" id="454153"/>
    <lineage>
        <taxon>Bacteria</taxon>
        <taxon>Pseudomonadati</taxon>
        <taxon>Verrucomicrobiota</taxon>
        <taxon>Verrucomicrobiia</taxon>
        <taxon>Verrucomicrobiales</taxon>
        <taxon>Verrucomicrobiaceae</taxon>
        <taxon>Luteolibacter</taxon>
    </lineage>
</organism>
<proteinExistence type="predicted"/>
<evidence type="ECO:0000256" key="1">
    <source>
        <dbReference type="SAM" id="SignalP"/>
    </source>
</evidence>
<keyword evidence="1" id="KW-0732">Signal</keyword>
<accession>A0A934VWP9</accession>
<evidence type="ECO:0000313" key="2">
    <source>
        <dbReference type="EMBL" id="MBK1882739.1"/>
    </source>
</evidence>
<protein>
    <submittedName>
        <fullName evidence="2">PEP-CTERM sorting domain-containing protein</fullName>
    </submittedName>
</protein>
<reference evidence="2" key="1">
    <citation type="submission" date="2021-01" db="EMBL/GenBank/DDBJ databases">
        <title>Modified the classification status of verrucomicrobia.</title>
        <authorList>
            <person name="Feng X."/>
        </authorList>
    </citation>
    <scope>NUCLEOTIDE SEQUENCE</scope>
    <source>
        <strain evidence="2">KCTC 22041</strain>
    </source>
</reference>
<sequence>MAKNNKLSWFAGCVLATALPASAATIYEEDFTSSDGGYTVENTQGAPSASFSPWGYDSGSGTWQADGAEGGDSSGATSILISSLISVTSSGETILSFTHRYSFEEGWDGGVLEVSINGATPTYVTLASFLTNGYNLNDPEGLFTISEYMDADVFNGDSDGYSSGEYITSTVDLGDLTSGDTVEIRWVALWDNFATGTVPNWEITSVSLTQVPEPSVGLLGMAAGASALVGRRRRKLA</sequence>
<keyword evidence="3" id="KW-1185">Reference proteome</keyword>
<name>A0A934VWP9_9BACT</name>